<evidence type="ECO:0000256" key="1">
    <source>
        <dbReference type="SAM" id="MobiDB-lite"/>
    </source>
</evidence>
<feature type="region of interest" description="Disordered" evidence="1">
    <location>
        <begin position="1"/>
        <end position="21"/>
    </location>
</feature>
<sequence>MHKTTKKTTQKNIKPPKKLGNKKSLTTANIIKNQFELQTKTLDLESTDIDYSQENIPKRDVITISEKIHPDDTIATFYNRVQNYVFEKLEENPKYNFLLIIESRLQELNDSQIKIINEPIPSNYEIPLICQPFYIPIGVQSLPPIKFAKLIDNGFYTYEINFLTGVKKNSDTLLSLYDETRFYIKRTDDHGNDKKIHSYILTSILYESTNVKMAIDDYPNDWQLLLMNGFVNEEEKLTKDGLFASQFEDLLFYEYVVMISFMNSQDEKDRISSFLFSLLILQIIRYGDELITNYFSDSFIDNFDERSDLITLIKVLFPLLKYDQNNDGFCLHDEEEYLQKGLDPSKSETIINFIVANFRIYINYCTDSDGIEDEDEFYNVYCNEVDKLENFLSDLYLKINEIIKIIELKLPEFYSSHLFSFIGIEKELDNSIRLAGNDDSSALLYCRPGWHCYSFPKNVFAFCVTEYNEITVSLIHSIVDEMEINVHPVPEELDNVFAMTVINSIIDQSIFSPFFHFTGKKADGTFAYIKTVKANKSFISYRPLTNSNKKCITEIDNVLNLIKIINPFLPRSLLLYNRGMSLIIELQSSGLSNIHSRVYSTIKKKKKKKSMKDTDEDEYSFDYPFFKSPYVYHINKKSLTFLWNNVNELKGFSPSIRIALTANDFMNFGISKEINESPFSIPTIDINSKSVFDYHSQLFILSDNKKSELGSYIEFPECKNSPSTQNIYHTISLALPETAKISYSYSMFIVQRKNSFILIQFDDAKDKDKLSKLLGIENLFSPTKKPSIFKLNIPLIQFIEELESQIFNDDQIPHNIQILSDSNDHSNKFRFFLTDDIANELKVSQEDFSLRLLGKEESSTFSDLLFFKFPKSNDYDTLSSFNEDNVRDAIEKCCGDVEISPVYNLITFSIDVNEHQGINLKDQYSKIESKVYSKISPFLFNKISTDPEMQDDKFPELGKVKFEVFSEKVSIAAAQFLTDVIKGEKLTKPFEIDYIHPSMKKHQRTQEDIDNWVIANNCDMKKEGTEWVGSLSAVSELSKQFKIDLENKVFNFDYQPFYVPYEKFKGIRKSFEKVGFQDFEYNKLYEMLIIKPENFDDHGIDVNENKFCLRICKGSNPYKKRLSVYDVNSEDIKTCQISFCTFCTSKAVKERTKDYFQQFDLMNDYSKIIFASQVEENKLETVFKPLDLILKQEKLREFENYSIPIGQFLWFLSELSDNGLNKFIRAWVNMAAEVAIYQCPMITACPKHLSQIVKLSKSCKEKLKCSFDDQCENYFHMKCLRWHNEPSKDEDDEKETCEMKSIGFKAIECPNCKVPTFNLFNNVVMFCDRCGCNWCYLCQVRLAEEKVLRHIKEFHNGHYNY</sequence>
<reference evidence="2 3" key="1">
    <citation type="submission" date="2024-04" db="EMBL/GenBank/DDBJ databases">
        <title>Tritrichomonas musculus Genome.</title>
        <authorList>
            <person name="Alves-Ferreira E."/>
            <person name="Grigg M."/>
            <person name="Lorenzi H."/>
            <person name="Galac M."/>
        </authorList>
    </citation>
    <scope>NUCLEOTIDE SEQUENCE [LARGE SCALE GENOMIC DNA]</scope>
    <source>
        <strain evidence="2 3">EAF2021</strain>
    </source>
</reference>
<gene>
    <name evidence="2" type="ORF">M9Y10_043714</name>
</gene>
<protein>
    <recommendedName>
        <fullName evidence="4">RING-type domain-containing protein</fullName>
    </recommendedName>
</protein>
<proteinExistence type="predicted"/>
<dbReference type="Proteomes" id="UP001470230">
    <property type="component" value="Unassembled WGS sequence"/>
</dbReference>
<name>A0ABR2K1H6_9EUKA</name>
<evidence type="ECO:0008006" key="4">
    <source>
        <dbReference type="Google" id="ProtNLM"/>
    </source>
</evidence>
<comment type="caution">
    <text evidence="2">The sequence shown here is derived from an EMBL/GenBank/DDBJ whole genome shotgun (WGS) entry which is preliminary data.</text>
</comment>
<dbReference type="CDD" id="cd20336">
    <property type="entry name" value="Rcat_RBR"/>
    <property type="match status" value="1"/>
</dbReference>
<evidence type="ECO:0000313" key="2">
    <source>
        <dbReference type="EMBL" id="KAK8884598.1"/>
    </source>
</evidence>
<dbReference type="EMBL" id="JAPFFF010000008">
    <property type="protein sequence ID" value="KAK8884598.1"/>
    <property type="molecule type" value="Genomic_DNA"/>
</dbReference>
<organism evidence="2 3">
    <name type="scientific">Tritrichomonas musculus</name>
    <dbReference type="NCBI Taxonomy" id="1915356"/>
    <lineage>
        <taxon>Eukaryota</taxon>
        <taxon>Metamonada</taxon>
        <taxon>Parabasalia</taxon>
        <taxon>Tritrichomonadida</taxon>
        <taxon>Tritrichomonadidae</taxon>
        <taxon>Tritrichomonas</taxon>
    </lineage>
</organism>
<accession>A0ABR2K1H6</accession>
<evidence type="ECO:0000313" key="3">
    <source>
        <dbReference type="Proteomes" id="UP001470230"/>
    </source>
</evidence>
<keyword evidence="3" id="KW-1185">Reference proteome</keyword>
<dbReference type="SUPFAM" id="SSF57850">
    <property type="entry name" value="RING/U-box"/>
    <property type="match status" value="1"/>
</dbReference>